<feature type="compositionally biased region" description="Acidic residues" evidence="6">
    <location>
        <begin position="131"/>
        <end position="148"/>
    </location>
</feature>
<name>A0A8T1VKI4_9STRA</name>
<reference evidence="9" key="1">
    <citation type="submission" date="2021-02" db="EMBL/GenBank/DDBJ databases">
        <authorList>
            <person name="Palmer J.M."/>
        </authorList>
    </citation>
    <scope>NUCLEOTIDE SEQUENCE</scope>
    <source>
        <strain evidence="9">SCRP734</strain>
    </source>
</reference>
<feature type="domain" description="EF-hand" evidence="8">
    <location>
        <begin position="526"/>
        <end position="555"/>
    </location>
</feature>
<comment type="caution">
    <text evidence="9">The sequence shown here is derived from an EMBL/GenBank/DDBJ whole genome shotgun (WGS) entry which is preliminary data.</text>
</comment>
<keyword evidence="7" id="KW-0812">Transmembrane</keyword>
<feature type="domain" description="EF-hand" evidence="8">
    <location>
        <begin position="864"/>
        <end position="899"/>
    </location>
</feature>
<keyword evidence="5" id="KW-0449">Lipoprotein</keyword>
<feature type="domain" description="EF-hand" evidence="8">
    <location>
        <begin position="1178"/>
        <end position="1213"/>
    </location>
</feature>
<proteinExistence type="inferred from homology"/>
<feature type="domain" description="EF-hand" evidence="8">
    <location>
        <begin position="1970"/>
        <end position="2005"/>
    </location>
</feature>
<feature type="domain" description="EF-hand" evidence="8">
    <location>
        <begin position="1317"/>
        <end position="1352"/>
    </location>
</feature>
<feature type="compositionally biased region" description="Basic and acidic residues" evidence="6">
    <location>
        <begin position="149"/>
        <end position="160"/>
    </location>
</feature>
<dbReference type="Proteomes" id="UP000694044">
    <property type="component" value="Unassembled WGS sequence"/>
</dbReference>
<dbReference type="Pfam" id="PF13499">
    <property type="entry name" value="EF-hand_7"/>
    <property type="match status" value="10"/>
</dbReference>
<feature type="region of interest" description="Disordered" evidence="6">
    <location>
        <begin position="2234"/>
        <end position="2304"/>
    </location>
</feature>
<keyword evidence="3" id="KW-0479">Metal-binding</keyword>
<keyword evidence="10" id="KW-1185">Reference proteome</keyword>
<evidence type="ECO:0000256" key="2">
    <source>
        <dbReference type="ARBA" id="ARBA00022707"/>
    </source>
</evidence>
<sequence>MTQEAARVSAVTLLLGDAARELLLFPGLPLPELLQCVAAGFPGATKPPVALRRASSRVFYPLSLLCRSPELFEDAAYCLVLDGESTDGRDEPATKSSKPRHRTHHSRKRGARARDTPDRRGYQAVTTTSEANEEDEDVYDFEEEEEEKEEHVGGQEASKEDALDIDLTDFELPQLVNVFTQACPTGALDRITFSRCLEKILSQSGRYDPQARRMFTRLFSIFEERADIVDVADFLGGVSVFACGERAEKIQLTFELYDMDGDGFISKEEMTKYLTAVFVVIGESSPELFQQNEYARVWRLALHVNPTELGIVTASQCFAESTLNREGKLSYEAFLAWFSKPGPTQLVVAKRGKSGASKTRENGVQASEGLDLATLREVTGLSALSASELFSTFSAASTINRGKKEVLTRAEFKRCFYTILERLNREPTRQIGKFLDRLFDTFDEDESDSVDFVELSTGLSVLCGDSNEDKVVAAFSLFDTDGDGYITQQEMETYLASVFVVMYETTPATRQAIGIDAKTLAHYTTMQAFQESDGNRDGRLSLEEFRSWYWVYGRHYQQPTLGLPTGPRQQPGIGGNQAFGTSNFVASLTGLCDRVPSDVFEIIAAEVNEDGVLSREAFFSIVDELVEEQASNTKRKLNDEEKDQLQEIMETVFNGFDTDHDGFVDFCELSSGISVLCSGSQQEKIKSAFTLFDVNQDGFISRDEMEAYLASVYRIVFMTSPATVQELHGISPDDLARITTADAFTLADANQDDRLSFEEFTEWYSVQGSPQLPMMPPQQQPPAGGAAFSNGAVSSPRVSSMSSKGVLHEMKELTNLGAYDVNDIFEFFQASADREGNVSQPVFFRCFNKLLSKDGRISRDNQMRTQQLLKELFELFDADKNGVVDVQELGAGLSILCGGSRADKAKSMFTLYDVNHDGYISPEEMTSYLTSVFKVMFKASPELPAKTGMMPEQLAKTTTRECFRAFDHNRDGQLSFDEFRVWFEQQNPHAQYQQAQGLNGSRASLPSAPADTSSSGSSEASAPGIIPIEVAKKLSGLEGMSLDGVSELFVSATGGGKRISRRIFDECFYKHICSKATPALSVDDSTRVHEVIDRLFTAFDTEQKGIVDFNELLSGISILCGASTRDEKVLAAFKVYDTNGDGVISLEEMTHYLGSVFKLLYSLDPTRQQQLGISAETLAAATANEIFEIADVNHDGKLNFDEFQKWYSRPEQASFNDIVAPLDLNEVRQLTNLGNLDVVEVFERFAEHADEDGMLNRESFDKCFFEIIELAHPRTQIEKLRAKMVADRLYDVFDRDGNGQIDFSELASGLSVLCKGARDAKVKAAFRLYDFNADGFISLDEMKRYLTSIFKVLYEVQPEMRQETGVSAEELGVVTAEQAFLEADSNHDGRLSYDEFLTWYNSPAQAGISSAVAKNAIVDSSLHWMPLNEIKQLTNLAQYEPEEVFEIFAGEADEDGLLSRDAFNESFRKVISGQKPNGARASDHKTQKKLQEVVDGLFDLFDKDNSGAVDFGELASGLSVLCGGTKDQKVEAAFALFDFNGDGLISLDEMTRYLTSVFRVLFQVSPDTQSLGVTPEELGEVTAQQAFAEADQDHDGQLTLKEFQHWYQQPGGIGEVAKNGEQLFSLAEARRLTNLQAFSPMEVFEALAECADEQGYVSREAFDKCFRKIISTNQGIKSEEYQRINPILNRLFELFDVDKNGMVDFSEISSGLSVFCGGSSEEKIRAAFALYDYNADGYISMEEMTRYLTSVFRVLKEASPSGLQQMEHESPEELGVRTAQQAFAEADLDHDGRLSFPEFRKWYTRSNAANMERLIQNNIPEWLSLREVRRLTNLESFSAQQVLNTFAKFTSADGTMDKETFRQAFGHFKVESAAQESVDRLQLLVDRIFELFDKDGNELVDFNELASGLSVLCGGSQADKVRAAFNLYDVNHDGFISLGEMRLYLTSVFKVLFEVNPDSEARMGVTPEELGEITAEQAFVEADHDKDGKLSFAEFSEWYMQPKRVGDLPVPAVLGEHEQHQQQPQQKVQQRAPDWVSLDVVKQMTNLEKYTADEVFEIFANRCADDGTLSREAFEECFEQLVDEQYKNDEVSLTRLRLILNRLFVIFDEDHDGAVDFCELSSGLSVLCGGSREEKVRAAFSLYDLNQDGFISLDEMVRYLASVFKVLYETSPGTDEKLGVQPDELAIITAEQCFLEADLNEDGKLSFDEFVAWYSKSSGFEAPAAGVSSILGHQQEGHQAANGNTSESRSESHSDGSLPRENSKVGGHHGGSPAPESPRKTVYGTGKGPSSSSISTPPVSFPPDKIYGMTGSNGDALLSPNSASALNMNSSNMEHVRQLLKLDTYEVNDVLEIFAEAAPSGELTFAAFKKCFDQIIRLAGGHESPDERQEADVMIRRLFRVFDTDNSNTVDFGELASGLSVLSGSSMDDKVRAAFQLYDINGDGYITQEEMINYMTSIFKVMYETTDSTKTKMGVSPEELARATAEQCFKEADLNGDNKLSFDEFKKVQKHNGAMLRIVMVANDAFYCLFWVVAAVVHFWALILIRSL</sequence>
<dbReference type="CDD" id="cd00051">
    <property type="entry name" value="EFh"/>
    <property type="match status" value="14"/>
</dbReference>
<keyword evidence="7" id="KW-1133">Transmembrane helix</keyword>
<feature type="domain" description="EF-hand" evidence="8">
    <location>
        <begin position="245"/>
        <end position="280"/>
    </location>
</feature>
<dbReference type="InterPro" id="IPR028846">
    <property type="entry name" value="Recoverin"/>
</dbReference>
<feature type="domain" description="EF-hand" evidence="8">
    <location>
        <begin position="735"/>
        <end position="770"/>
    </location>
</feature>
<evidence type="ECO:0000256" key="1">
    <source>
        <dbReference type="ARBA" id="ARBA00006049"/>
    </source>
</evidence>
<feature type="domain" description="EF-hand" evidence="8">
    <location>
        <begin position="2390"/>
        <end position="2425"/>
    </location>
</feature>
<evidence type="ECO:0000259" key="8">
    <source>
        <dbReference type="PROSITE" id="PS50222"/>
    </source>
</evidence>
<keyword evidence="2" id="KW-0519">Myristate</keyword>
<dbReference type="EMBL" id="JAGDFM010000280">
    <property type="protein sequence ID" value="KAG7380719.1"/>
    <property type="molecule type" value="Genomic_DNA"/>
</dbReference>
<feature type="compositionally biased region" description="Low complexity" evidence="6">
    <location>
        <begin position="1006"/>
        <end position="1021"/>
    </location>
</feature>
<feature type="compositionally biased region" description="Basic and acidic residues" evidence="6">
    <location>
        <begin position="112"/>
        <end position="121"/>
    </location>
</feature>
<evidence type="ECO:0000256" key="4">
    <source>
        <dbReference type="ARBA" id="ARBA00022737"/>
    </source>
</evidence>
<feature type="domain" description="EF-hand" evidence="8">
    <location>
        <begin position="1489"/>
        <end position="1524"/>
    </location>
</feature>
<dbReference type="OrthoDB" id="191686at2759"/>
<feature type="compositionally biased region" description="Basic residues" evidence="6">
    <location>
        <begin position="97"/>
        <end position="111"/>
    </location>
</feature>
<feature type="domain" description="EF-hand" evidence="8">
    <location>
        <begin position="680"/>
        <end position="715"/>
    </location>
</feature>
<feature type="domain" description="EF-hand" evidence="8">
    <location>
        <begin position="2426"/>
        <end position="2461"/>
    </location>
</feature>
<feature type="domain" description="EF-hand" evidence="8">
    <location>
        <begin position="1880"/>
        <end position="1915"/>
    </location>
</feature>
<feature type="domain" description="EF-hand" evidence="8">
    <location>
        <begin position="2095"/>
        <end position="2130"/>
    </location>
</feature>
<protein>
    <recommendedName>
        <fullName evidence="8">EF-hand domain-containing protein</fullName>
    </recommendedName>
</protein>
<gene>
    <name evidence="9" type="ORF">PHYPSEUDO_006901</name>
</gene>
<evidence type="ECO:0000256" key="3">
    <source>
        <dbReference type="ARBA" id="ARBA00022723"/>
    </source>
</evidence>
<evidence type="ECO:0000256" key="7">
    <source>
        <dbReference type="SAM" id="Phobius"/>
    </source>
</evidence>
<accession>A0A8T1VKI4</accession>
<dbReference type="InterPro" id="IPR002048">
    <property type="entry name" value="EF_hand_dom"/>
</dbReference>
<keyword evidence="4" id="KW-0677">Repeat</keyword>
<evidence type="ECO:0000256" key="5">
    <source>
        <dbReference type="ARBA" id="ARBA00023288"/>
    </source>
</evidence>
<feature type="domain" description="EF-hand" evidence="8">
    <location>
        <begin position="1719"/>
        <end position="1754"/>
    </location>
</feature>
<feature type="domain" description="EF-hand" evidence="8">
    <location>
        <begin position="1087"/>
        <end position="1122"/>
    </location>
</feature>
<comment type="similarity">
    <text evidence="1">Belongs to the recoverin family.</text>
</comment>
<evidence type="ECO:0000256" key="6">
    <source>
        <dbReference type="SAM" id="MobiDB-lite"/>
    </source>
</evidence>
<dbReference type="InterPro" id="IPR018247">
    <property type="entry name" value="EF_Hand_1_Ca_BS"/>
</dbReference>
<feature type="domain" description="EF-hand" evidence="8">
    <location>
        <begin position="1371"/>
        <end position="1406"/>
    </location>
</feature>
<feature type="domain" description="EF-hand" evidence="8">
    <location>
        <begin position="430"/>
        <end position="465"/>
    </location>
</feature>
<feature type="domain" description="EF-hand" evidence="8">
    <location>
        <begin position="1578"/>
        <end position="1613"/>
    </location>
</feature>
<feature type="compositionally biased region" description="Low complexity" evidence="6">
    <location>
        <begin position="2289"/>
        <end position="2298"/>
    </location>
</feature>
<dbReference type="PANTHER" id="PTHR23055">
    <property type="entry name" value="CALCIUM BINDING PROTEINS"/>
    <property type="match status" value="1"/>
</dbReference>
<feature type="domain" description="EF-hand" evidence="8">
    <location>
        <begin position="1916"/>
        <end position="1951"/>
    </location>
</feature>
<feature type="domain" description="EF-hand" evidence="8">
    <location>
        <begin position="954"/>
        <end position="989"/>
    </location>
</feature>
<feature type="domain" description="EF-hand" evidence="8">
    <location>
        <begin position="1683"/>
        <end position="1718"/>
    </location>
</feature>
<evidence type="ECO:0000313" key="9">
    <source>
        <dbReference type="EMBL" id="KAG7380719.1"/>
    </source>
</evidence>
<feature type="transmembrane region" description="Helical" evidence="7">
    <location>
        <begin position="2524"/>
        <end position="2545"/>
    </location>
</feature>
<feature type="domain" description="EF-hand" evidence="8">
    <location>
        <begin position="1774"/>
        <end position="1809"/>
    </location>
</feature>
<feature type="domain" description="EF-hand" evidence="8">
    <location>
        <begin position="900"/>
        <end position="935"/>
    </location>
</feature>
<dbReference type="PANTHER" id="PTHR23055:SF178">
    <property type="entry name" value="NEUROCALCIN HOMOLOG"/>
    <property type="match status" value="1"/>
</dbReference>
<feature type="domain" description="EF-hand" evidence="8">
    <location>
        <begin position="1124"/>
        <end position="1159"/>
    </location>
</feature>
<feature type="domain" description="EF-hand" evidence="8">
    <location>
        <begin position="1525"/>
        <end position="1560"/>
    </location>
</feature>
<feature type="domain" description="EF-hand" evidence="8">
    <location>
        <begin position="1281"/>
        <end position="1316"/>
    </location>
</feature>
<keyword evidence="7" id="KW-0472">Membrane</keyword>
<feature type="domain" description="EF-hand" evidence="8">
    <location>
        <begin position="644"/>
        <end position="679"/>
    </location>
</feature>
<dbReference type="GO" id="GO:0005509">
    <property type="term" value="F:calcium ion binding"/>
    <property type="evidence" value="ECO:0007669"/>
    <property type="project" value="InterPro"/>
</dbReference>
<feature type="region of interest" description="Disordered" evidence="6">
    <location>
        <begin position="992"/>
        <end position="1021"/>
    </location>
</feature>
<dbReference type="Pfam" id="PF13202">
    <property type="entry name" value="EF-hand_5"/>
    <property type="match status" value="6"/>
</dbReference>
<feature type="region of interest" description="Disordered" evidence="6">
    <location>
        <begin position="84"/>
        <end position="160"/>
    </location>
</feature>
<dbReference type="PROSITE" id="PS00018">
    <property type="entry name" value="EF_HAND_1"/>
    <property type="match status" value="29"/>
</dbReference>
<dbReference type="Pfam" id="PF13833">
    <property type="entry name" value="EF-hand_8"/>
    <property type="match status" value="1"/>
</dbReference>
<feature type="domain" description="EF-hand" evidence="8">
    <location>
        <begin position="466"/>
        <end position="501"/>
    </location>
</feature>
<organism evidence="9 10">
    <name type="scientific">Phytophthora pseudosyringae</name>
    <dbReference type="NCBI Taxonomy" id="221518"/>
    <lineage>
        <taxon>Eukaryota</taxon>
        <taxon>Sar</taxon>
        <taxon>Stramenopiles</taxon>
        <taxon>Oomycota</taxon>
        <taxon>Peronosporomycetes</taxon>
        <taxon>Peronosporales</taxon>
        <taxon>Peronosporaceae</taxon>
        <taxon>Phytophthora</taxon>
    </lineage>
</organism>
<evidence type="ECO:0000313" key="10">
    <source>
        <dbReference type="Proteomes" id="UP000694044"/>
    </source>
</evidence>
<feature type="domain" description="EF-hand" evidence="8">
    <location>
        <begin position="2480"/>
        <end position="2515"/>
    </location>
</feature>
<feature type="domain" description="EF-hand" evidence="8">
    <location>
        <begin position="2185"/>
        <end position="2220"/>
    </location>
</feature>
<feature type="domain" description="EF-hand" evidence="8">
    <location>
        <begin position="2131"/>
        <end position="2166"/>
    </location>
</feature>
<dbReference type="PROSITE" id="PS50222">
    <property type="entry name" value="EF_HAND_2"/>
    <property type="match status" value="31"/>
</dbReference>
<dbReference type="SMART" id="SM00054">
    <property type="entry name" value="EFh"/>
    <property type="match status" value="32"/>
</dbReference>